<reference evidence="3 4" key="1">
    <citation type="submission" date="2019-03" db="EMBL/GenBank/DDBJ databases">
        <title>Genomic Encyclopedia of Archaeal and Bacterial Type Strains, Phase II (KMG-II): from individual species to whole genera.</title>
        <authorList>
            <person name="Goeker M."/>
        </authorList>
    </citation>
    <scope>NUCLEOTIDE SEQUENCE [LARGE SCALE GENOMIC DNA]</scope>
    <source>
        <strain evidence="3 4">RL-C</strain>
    </source>
</reference>
<evidence type="ECO:0000256" key="1">
    <source>
        <dbReference type="PROSITE-ProRule" id="PRU00339"/>
    </source>
</evidence>
<gene>
    <name evidence="3" type="ORF">CLV25_1268</name>
</gene>
<dbReference type="EMBL" id="SLWB01000026">
    <property type="protein sequence ID" value="TCN61380.1"/>
    <property type="molecule type" value="Genomic_DNA"/>
</dbReference>
<sequence>MKSKLVKLGVFAFLSVMALSSSAQSYLGNPRYGADTATRKICALNLSLYSDGFKSGDFKGAYKYWKVAYNICPGASLAALQRGRTIYQSFIESAPNEAAKQAYVDTLLSLYDARMKYFPTDVPKAMEFKVRDLLFYRPDQAPKALTMIKDLITSQGDAANAEVIAYGMQITSDLYQKKEVTADQVMDYYSTNGAIVEKQLAADPSNEELKKAKESLDVIFVQSGVANCDNLIALYTPKLEQNPADVELLKKIVSLFGANRCTKSEVYFKAAAALQKAEPSPEGALNLARLLVDRGEYSKAIPYYKEAANAQPNNVEKANILLLAADAMLKTGDKHDAKALANLALDANPNSGLAYIIIANIIGSQKCQGADPVISAGPYFVAVDYLRKAKQVDPSVAADADRLISNYSAGFPSKTDLFSYAYEEGKVITVGCGINERTVIRAR</sequence>
<feature type="chain" id="PRO_5020814950" evidence="2">
    <location>
        <begin position="24"/>
        <end position="443"/>
    </location>
</feature>
<evidence type="ECO:0000313" key="3">
    <source>
        <dbReference type="EMBL" id="TCN61380.1"/>
    </source>
</evidence>
<comment type="caution">
    <text evidence="3">The sequence shown here is derived from an EMBL/GenBank/DDBJ whole genome shotgun (WGS) entry which is preliminary data.</text>
</comment>
<name>A0A4V2RMW2_9BACT</name>
<dbReference type="RefSeq" id="WP_131840637.1">
    <property type="nucleotide sequence ID" value="NZ_SLWB01000026.1"/>
</dbReference>
<dbReference type="AlphaFoldDB" id="A0A4V2RMW2"/>
<accession>A0A4V2RMW2</accession>
<dbReference type="Gene3D" id="1.25.40.10">
    <property type="entry name" value="Tetratricopeptide repeat domain"/>
    <property type="match status" value="1"/>
</dbReference>
<dbReference type="PROSITE" id="PS50005">
    <property type="entry name" value="TPR"/>
    <property type="match status" value="1"/>
</dbReference>
<keyword evidence="2" id="KW-0732">Signal</keyword>
<organism evidence="3 4">
    <name type="scientific">Acetobacteroides hydrogenigenes</name>
    <dbReference type="NCBI Taxonomy" id="979970"/>
    <lineage>
        <taxon>Bacteria</taxon>
        <taxon>Pseudomonadati</taxon>
        <taxon>Bacteroidota</taxon>
        <taxon>Bacteroidia</taxon>
        <taxon>Bacteroidales</taxon>
        <taxon>Rikenellaceae</taxon>
        <taxon>Acetobacteroides</taxon>
    </lineage>
</organism>
<proteinExistence type="predicted"/>
<dbReference type="InterPro" id="IPR019734">
    <property type="entry name" value="TPR_rpt"/>
</dbReference>
<feature type="signal peptide" evidence="2">
    <location>
        <begin position="1"/>
        <end position="23"/>
    </location>
</feature>
<feature type="repeat" description="TPR" evidence="1">
    <location>
        <begin position="281"/>
        <end position="314"/>
    </location>
</feature>
<dbReference type="InterPro" id="IPR011990">
    <property type="entry name" value="TPR-like_helical_dom_sf"/>
</dbReference>
<evidence type="ECO:0000256" key="2">
    <source>
        <dbReference type="SAM" id="SignalP"/>
    </source>
</evidence>
<protein>
    <submittedName>
        <fullName evidence="3">Tetratricopeptide repeat protein</fullName>
    </submittedName>
</protein>
<dbReference type="Pfam" id="PF13181">
    <property type="entry name" value="TPR_8"/>
    <property type="match status" value="1"/>
</dbReference>
<dbReference type="Proteomes" id="UP000294830">
    <property type="component" value="Unassembled WGS sequence"/>
</dbReference>
<dbReference type="SUPFAM" id="SSF48452">
    <property type="entry name" value="TPR-like"/>
    <property type="match status" value="2"/>
</dbReference>
<dbReference type="OrthoDB" id="1522899at2"/>
<keyword evidence="4" id="KW-1185">Reference proteome</keyword>
<dbReference type="SMART" id="SM00028">
    <property type="entry name" value="TPR"/>
    <property type="match status" value="2"/>
</dbReference>
<evidence type="ECO:0000313" key="4">
    <source>
        <dbReference type="Proteomes" id="UP000294830"/>
    </source>
</evidence>
<keyword evidence="1" id="KW-0802">TPR repeat</keyword>